<feature type="region of interest" description="Disordered" evidence="1">
    <location>
        <begin position="132"/>
        <end position="156"/>
    </location>
</feature>
<accession>A0ABQ0LIW5</accession>
<evidence type="ECO:0000313" key="2">
    <source>
        <dbReference type="EMBL" id="GAT51038.1"/>
    </source>
</evidence>
<name>A0ABQ0LIW5_MYCCL</name>
<evidence type="ECO:0000313" key="3">
    <source>
        <dbReference type="Proteomes" id="UP000815677"/>
    </source>
</evidence>
<reference evidence="2" key="1">
    <citation type="submission" date="2014-09" db="EMBL/GenBank/DDBJ databases">
        <title>Genome sequence of the luminous mushroom Mycena chlorophos for searching fungal bioluminescence genes.</title>
        <authorList>
            <person name="Tanaka Y."/>
            <person name="Kasuga D."/>
            <person name="Oba Y."/>
            <person name="Hase S."/>
            <person name="Sato K."/>
            <person name="Oba Y."/>
            <person name="Sakakibara Y."/>
        </authorList>
    </citation>
    <scope>NUCLEOTIDE SEQUENCE</scope>
</reference>
<evidence type="ECO:0000256" key="1">
    <source>
        <dbReference type="SAM" id="MobiDB-lite"/>
    </source>
</evidence>
<sequence length="156" mass="17109">MCQRATSGDSTSRLAPDHHLEPSLPLRCVLYPFTISLYFPRRHPTLTAALQPASAISAPQSLADVSRVCSLQLRRQRVGAVTVVSQGYPKGYPILLTQIQSAAKAGSGDLDVEGPSYPGNLSQRHITPQEPTYCSLSPWDHPIPREESQDTPKCRF</sequence>
<dbReference type="EMBL" id="DF846860">
    <property type="protein sequence ID" value="GAT51038.1"/>
    <property type="molecule type" value="Genomic_DNA"/>
</dbReference>
<gene>
    <name evidence="2" type="ORF">MCHLO_08214</name>
</gene>
<feature type="compositionally biased region" description="Basic and acidic residues" evidence="1">
    <location>
        <begin position="142"/>
        <end position="156"/>
    </location>
</feature>
<protein>
    <submittedName>
        <fullName evidence="2">Uncharacterized protein</fullName>
    </submittedName>
</protein>
<organism evidence="2 3">
    <name type="scientific">Mycena chlorophos</name>
    <name type="common">Agaric fungus</name>
    <name type="synonym">Agaricus chlorophos</name>
    <dbReference type="NCBI Taxonomy" id="658473"/>
    <lineage>
        <taxon>Eukaryota</taxon>
        <taxon>Fungi</taxon>
        <taxon>Dikarya</taxon>
        <taxon>Basidiomycota</taxon>
        <taxon>Agaricomycotina</taxon>
        <taxon>Agaricomycetes</taxon>
        <taxon>Agaricomycetidae</taxon>
        <taxon>Agaricales</taxon>
        <taxon>Marasmiineae</taxon>
        <taxon>Mycenaceae</taxon>
        <taxon>Mycena</taxon>
    </lineage>
</organism>
<proteinExistence type="predicted"/>
<dbReference type="Proteomes" id="UP000815677">
    <property type="component" value="Unassembled WGS sequence"/>
</dbReference>
<keyword evidence="3" id="KW-1185">Reference proteome</keyword>